<proteinExistence type="predicted"/>
<evidence type="ECO:0000256" key="3">
    <source>
        <dbReference type="ARBA" id="ARBA00022827"/>
    </source>
</evidence>
<dbReference type="RefSeq" id="WP_374218143.1">
    <property type="nucleotide sequence ID" value="NZ_JAXOVW010000031.1"/>
</dbReference>
<dbReference type="InterPro" id="IPR016156">
    <property type="entry name" value="FAD/NAD-linked_Rdtase_dimer_sf"/>
</dbReference>
<accession>A0ABU5JY24</accession>
<protein>
    <submittedName>
        <fullName evidence="6">FAD-dependent oxidoreductase</fullName>
    </submittedName>
</protein>
<dbReference type="Gene3D" id="3.50.50.60">
    <property type="entry name" value="FAD/NAD(P)-binding domain"/>
    <property type="match status" value="2"/>
</dbReference>
<keyword evidence="7" id="KW-1185">Reference proteome</keyword>
<evidence type="ECO:0000313" key="6">
    <source>
        <dbReference type="EMBL" id="MDZ5608356.1"/>
    </source>
</evidence>
<dbReference type="Pfam" id="PF07992">
    <property type="entry name" value="Pyr_redox_2"/>
    <property type="match status" value="1"/>
</dbReference>
<dbReference type="SUPFAM" id="SSF51905">
    <property type="entry name" value="FAD/NAD(P)-binding domain"/>
    <property type="match status" value="2"/>
</dbReference>
<evidence type="ECO:0000256" key="1">
    <source>
        <dbReference type="ARBA" id="ARBA00001974"/>
    </source>
</evidence>
<dbReference type="PRINTS" id="PR00368">
    <property type="entry name" value="FADPNR"/>
</dbReference>
<evidence type="ECO:0000259" key="5">
    <source>
        <dbReference type="Pfam" id="PF18267"/>
    </source>
</evidence>
<dbReference type="Pfam" id="PF18267">
    <property type="entry name" value="Rubredoxin_C"/>
    <property type="match status" value="1"/>
</dbReference>
<dbReference type="InterPro" id="IPR036188">
    <property type="entry name" value="FAD/NAD-bd_sf"/>
</dbReference>
<dbReference type="InterPro" id="IPR023753">
    <property type="entry name" value="FAD/NAD-binding_dom"/>
</dbReference>
<dbReference type="PANTHER" id="PTHR43429:SF3">
    <property type="entry name" value="NITRITE REDUCTASE [NAD(P)H]"/>
    <property type="match status" value="1"/>
</dbReference>
<keyword evidence="2" id="KW-0285">Flavoprotein</keyword>
<comment type="cofactor">
    <cofactor evidence="1">
        <name>FAD</name>
        <dbReference type="ChEBI" id="CHEBI:57692"/>
    </cofactor>
</comment>
<dbReference type="PRINTS" id="PR00411">
    <property type="entry name" value="PNDRDTASEI"/>
</dbReference>
<reference evidence="7" key="1">
    <citation type="submission" date="2023-11" db="EMBL/GenBank/DDBJ databases">
        <title>Genome Sequence of Bacillus pseudomycoides stain BUPM19.</title>
        <authorList>
            <person name="Farhat A."/>
        </authorList>
    </citation>
    <scope>NUCLEOTIDE SEQUENCE [LARGE SCALE GENOMIC DNA]</scope>
    <source>
        <strain evidence="7">BUPM19</strain>
    </source>
</reference>
<evidence type="ECO:0000256" key="2">
    <source>
        <dbReference type="ARBA" id="ARBA00022630"/>
    </source>
</evidence>
<sequence>MEKNFVIIGSGVAAVNAAKTVRDHDKDANIFIFGEESSLPYNRIKLSKELYSDLHNEKVLIKKEKWYQKNNISVFTNTKVVKIDTEQQQIVTSNDEKISYYKLLICTGANNKRLPVDGINKKNIFTIRDMQEADDFKACLEDKKHVVNIGGGVQGLETAWSIMKAGKKVSIVEVADKLMGRQLDEKTSLLLKQKIESAGVKVYVNTTIDSILGEEVVTGMKVNGEQLIDCDSVVYSIGVTPNISLVNNTPIHVNRGIVVNEKMETNVESVYAAGDVAEVNGEIGGLWGRAMDQGKIAGSNMVSNPAIYKKEIPTTIFNAFNVSLFSIGFVDEKQCDTTIVEEDEKEKYTRLFIKDNQIVGVISLEGVAASIPYKSAIEKQISLEEIDIKNTNISEIMSKVKEKLKS</sequence>
<keyword evidence="3" id="KW-0274">FAD</keyword>
<name>A0ABU5JY24_9BACI</name>
<dbReference type="EMBL" id="JAXOVW010000031">
    <property type="protein sequence ID" value="MDZ5608356.1"/>
    <property type="molecule type" value="Genomic_DNA"/>
</dbReference>
<dbReference type="Gene3D" id="3.30.390.30">
    <property type="match status" value="1"/>
</dbReference>
<evidence type="ECO:0000313" key="7">
    <source>
        <dbReference type="Proteomes" id="UP001291930"/>
    </source>
</evidence>
<gene>
    <name evidence="6" type="ORF">U2I54_14950</name>
</gene>
<dbReference type="Proteomes" id="UP001291930">
    <property type="component" value="Unassembled WGS sequence"/>
</dbReference>
<feature type="domain" description="FAD/NAD(P)-binding" evidence="4">
    <location>
        <begin position="4"/>
        <end position="294"/>
    </location>
</feature>
<dbReference type="PANTHER" id="PTHR43429">
    <property type="entry name" value="PYRIDINE NUCLEOTIDE-DISULFIDE OXIDOREDUCTASE DOMAIN-CONTAINING"/>
    <property type="match status" value="1"/>
</dbReference>
<evidence type="ECO:0000259" key="4">
    <source>
        <dbReference type="Pfam" id="PF07992"/>
    </source>
</evidence>
<comment type="caution">
    <text evidence="6">The sequence shown here is derived from an EMBL/GenBank/DDBJ whole genome shotgun (WGS) entry which is preliminary data.</text>
</comment>
<dbReference type="InterPro" id="IPR050260">
    <property type="entry name" value="FAD-bd_OxRdtase"/>
</dbReference>
<feature type="domain" description="NADH-rubredoxin oxidoreductase C-terminal" evidence="5">
    <location>
        <begin position="313"/>
        <end position="381"/>
    </location>
</feature>
<organism evidence="6 7">
    <name type="scientific">Bacillus bingmayongensis</name>
    <dbReference type="NCBI Taxonomy" id="1150157"/>
    <lineage>
        <taxon>Bacteria</taxon>
        <taxon>Bacillati</taxon>
        <taxon>Bacillota</taxon>
        <taxon>Bacilli</taxon>
        <taxon>Bacillales</taxon>
        <taxon>Bacillaceae</taxon>
        <taxon>Bacillus</taxon>
    </lineage>
</organism>
<dbReference type="InterPro" id="IPR041575">
    <property type="entry name" value="Rubredoxin_C"/>
</dbReference>